<feature type="domain" description="GFO/IDH/MocA-like oxidoreductase" evidence="3">
    <location>
        <begin position="137"/>
        <end position="260"/>
    </location>
</feature>
<evidence type="ECO:0000259" key="2">
    <source>
        <dbReference type="Pfam" id="PF01408"/>
    </source>
</evidence>
<evidence type="ECO:0000256" key="1">
    <source>
        <dbReference type="ARBA" id="ARBA00023002"/>
    </source>
</evidence>
<dbReference type="InterPro" id="IPR036291">
    <property type="entry name" value="NAD(P)-bd_dom_sf"/>
</dbReference>
<dbReference type="GO" id="GO:0016491">
    <property type="term" value="F:oxidoreductase activity"/>
    <property type="evidence" value="ECO:0007669"/>
    <property type="project" value="UniProtKB-KW"/>
</dbReference>
<dbReference type="Pfam" id="PF01408">
    <property type="entry name" value="GFO_IDH_MocA"/>
    <property type="match status" value="1"/>
</dbReference>
<dbReference type="InterPro" id="IPR055170">
    <property type="entry name" value="GFO_IDH_MocA-like_dom"/>
</dbReference>
<organism evidence="4">
    <name type="scientific">Schlesneria paludicola</name>
    <dbReference type="NCBI Taxonomy" id="360056"/>
    <lineage>
        <taxon>Bacteria</taxon>
        <taxon>Pseudomonadati</taxon>
        <taxon>Planctomycetota</taxon>
        <taxon>Planctomycetia</taxon>
        <taxon>Planctomycetales</taxon>
        <taxon>Planctomycetaceae</taxon>
        <taxon>Schlesneria</taxon>
    </lineage>
</organism>
<name>A0A7C4LKB8_9PLAN</name>
<dbReference type="InterPro" id="IPR050463">
    <property type="entry name" value="Gfo/Idh/MocA_oxidrdct_glycsds"/>
</dbReference>
<dbReference type="EMBL" id="DSVQ01000012">
    <property type="protein sequence ID" value="HGT38814.1"/>
    <property type="molecule type" value="Genomic_DNA"/>
</dbReference>
<evidence type="ECO:0000313" key="4">
    <source>
        <dbReference type="EMBL" id="HGT38814.1"/>
    </source>
</evidence>
<evidence type="ECO:0000259" key="3">
    <source>
        <dbReference type="Pfam" id="PF22725"/>
    </source>
</evidence>
<dbReference type="Pfam" id="PF22725">
    <property type="entry name" value="GFO_IDH_MocA_C3"/>
    <property type="match status" value="1"/>
</dbReference>
<feature type="domain" description="Gfo/Idh/MocA-like oxidoreductase N-terminal" evidence="2">
    <location>
        <begin position="6"/>
        <end position="126"/>
    </location>
</feature>
<sequence>MAKTYRVAVFGRTGKGNYGHGLDTVWAEIPQATVVAVADEHEAGRRAAQLRLKAPAAYADYRELLARERPDLVAIGPRWIDQHRDMAVAAAEAGAHIFMEKPFVRSLREADEVVRACEMRHIKLALAHQSHYSPVIHRVKALIAEGAIGDLLELRGRGKEDQRGGGEDLWVLGSHVLDLMRYFAGDALDCAATVSVGGRPVRAGDVVAGNEGLGPLAGDAVHARYNFAHGVVGYFSSVRGKGGSPSRFGLQFFGSKGVIEVVFGYLEPAWLLADAAWSPGRSGAAWVAISSAGVGKPEPLTGQGLAGGNVAAVKDLLAAIEEERQPLCNMYDGRAVTEMILGVFESHRLGRPVAFPLETRDHPLTLLG</sequence>
<dbReference type="PANTHER" id="PTHR43818">
    <property type="entry name" value="BCDNA.GH03377"/>
    <property type="match status" value="1"/>
</dbReference>
<dbReference type="GO" id="GO:0000166">
    <property type="term" value="F:nucleotide binding"/>
    <property type="evidence" value="ECO:0007669"/>
    <property type="project" value="InterPro"/>
</dbReference>
<accession>A0A7C4LKB8</accession>
<dbReference type="Gene3D" id="3.30.360.10">
    <property type="entry name" value="Dihydrodipicolinate Reductase, domain 2"/>
    <property type="match status" value="1"/>
</dbReference>
<dbReference type="Gene3D" id="3.40.50.720">
    <property type="entry name" value="NAD(P)-binding Rossmann-like Domain"/>
    <property type="match status" value="1"/>
</dbReference>
<dbReference type="SUPFAM" id="SSF51735">
    <property type="entry name" value="NAD(P)-binding Rossmann-fold domains"/>
    <property type="match status" value="1"/>
</dbReference>
<dbReference type="InterPro" id="IPR000683">
    <property type="entry name" value="Gfo/Idh/MocA-like_OxRdtase_N"/>
</dbReference>
<protein>
    <submittedName>
        <fullName evidence="4">Gfo/Idh/MocA family oxidoreductase</fullName>
    </submittedName>
</protein>
<keyword evidence="1" id="KW-0560">Oxidoreductase</keyword>
<reference evidence="4" key="1">
    <citation type="journal article" date="2020" name="mSystems">
        <title>Genome- and Community-Level Interaction Insights into Carbon Utilization and Element Cycling Functions of Hydrothermarchaeota in Hydrothermal Sediment.</title>
        <authorList>
            <person name="Zhou Z."/>
            <person name="Liu Y."/>
            <person name="Xu W."/>
            <person name="Pan J."/>
            <person name="Luo Z.H."/>
            <person name="Li M."/>
        </authorList>
    </citation>
    <scope>NUCLEOTIDE SEQUENCE [LARGE SCALE GENOMIC DNA]</scope>
    <source>
        <strain evidence="4">SpSt-508</strain>
    </source>
</reference>
<dbReference type="PANTHER" id="PTHR43818:SF11">
    <property type="entry name" value="BCDNA.GH03377"/>
    <property type="match status" value="1"/>
</dbReference>
<dbReference type="SUPFAM" id="SSF55347">
    <property type="entry name" value="Glyceraldehyde-3-phosphate dehydrogenase-like, C-terminal domain"/>
    <property type="match status" value="1"/>
</dbReference>
<gene>
    <name evidence="4" type="ORF">ENS64_06060</name>
</gene>
<comment type="caution">
    <text evidence="4">The sequence shown here is derived from an EMBL/GenBank/DDBJ whole genome shotgun (WGS) entry which is preliminary data.</text>
</comment>
<dbReference type="AlphaFoldDB" id="A0A7C4LKB8"/>
<proteinExistence type="predicted"/>